<reference evidence="4" key="1">
    <citation type="journal article" date="2019" name="Int. J. Syst. Evol. Microbiol.">
        <title>The Global Catalogue of Microorganisms (GCM) 10K type strain sequencing project: providing services to taxonomists for standard genome sequencing and annotation.</title>
        <authorList>
            <consortium name="The Broad Institute Genomics Platform"/>
            <consortium name="The Broad Institute Genome Sequencing Center for Infectious Disease"/>
            <person name="Wu L."/>
            <person name="Ma J."/>
        </authorList>
    </citation>
    <scope>NUCLEOTIDE SEQUENCE [LARGE SCALE GENOMIC DNA]</scope>
    <source>
        <strain evidence="4">Q85</strain>
    </source>
</reference>
<dbReference type="Gene3D" id="1.10.10.1550">
    <property type="entry name" value="ROS/MUCR transcriptional regulator protein"/>
    <property type="match status" value="1"/>
</dbReference>
<feature type="region of interest" description="Disordered" evidence="2">
    <location>
        <begin position="129"/>
        <end position="180"/>
    </location>
</feature>
<dbReference type="InterPro" id="IPR041920">
    <property type="entry name" value="ROS/MUCR_sf"/>
</dbReference>
<dbReference type="Pfam" id="PF05443">
    <property type="entry name" value="ROS_MUCR"/>
    <property type="match status" value="1"/>
</dbReference>
<name>A0ABW4NAD0_9SPHN</name>
<sequence>MSNTINAELATELTVAWLSNPSTRAGAEDVKTFLASMNKAVGELASPALPAIETGARTYEPAVSARKSLANPDFIVSMIDGKNYKTLKRHLSRHGLTPDEYRERFGLKPSYPMVAPAYSDARKAMAKTLGLGRKPGQKVGAKQPVEGTGGAVESKVGTKRGKSVAEARAAAKAHLGEKGE</sequence>
<dbReference type="Proteomes" id="UP001597283">
    <property type="component" value="Unassembled WGS sequence"/>
</dbReference>
<gene>
    <name evidence="3" type="ORF">ACFSC3_02955</name>
</gene>
<dbReference type="InterPro" id="IPR008807">
    <property type="entry name" value="ROS_MUCR"/>
</dbReference>
<evidence type="ECO:0000313" key="4">
    <source>
        <dbReference type="Proteomes" id="UP001597283"/>
    </source>
</evidence>
<proteinExistence type="inferred from homology"/>
<accession>A0ABW4NAD0</accession>
<dbReference type="RefSeq" id="WP_380938602.1">
    <property type="nucleotide sequence ID" value="NZ_JBHUFC010000002.1"/>
</dbReference>
<comment type="caution">
    <text evidence="3">The sequence shown here is derived from an EMBL/GenBank/DDBJ whole genome shotgun (WGS) entry which is preliminary data.</text>
</comment>
<evidence type="ECO:0000313" key="3">
    <source>
        <dbReference type="EMBL" id="MFD1786524.1"/>
    </source>
</evidence>
<evidence type="ECO:0000256" key="1">
    <source>
        <dbReference type="ARBA" id="ARBA00007031"/>
    </source>
</evidence>
<comment type="similarity">
    <text evidence="1">Belongs to the ros/MucR family.</text>
</comment>
<keyword evidence="4" id="KW-1185">Reference proteome</keyword>
<evidence type="ECO:0000256" key="2">
    <source>
        <dbReference type="SAM" id="MobiDB-lite"/>
    </source>
</evidence>
<protein>
    <submittedName>
        <fullName evidence="3">MucR family transcriptional regulator</fullName>
    </submittedName>
</protein>
<organism evidence="3 4">
    <name type="scientific">Sphingomonas floccifaciens</name>
    <dbReference type="NCBI Taxonomy" id="1844115"/>
    <lineage>
        <taxon>Bacteria</taxon>
        <taxon>Pseudomonadati</taxon>
        <taxon>Pseudomonadota</taxon>
        <taxon>Alphaproteobacteria</taxon>
        <taxon>Sphingomonadales</taxon>
        <taxon>Sphingomonadaceae</taxon>
        <taxon>Sphingomonas</taxon>
    </lineage>
</organism>
<dbReference type="EMBL" id="JBHUFC010000002">
    <property type="protein sequence ID" value="MFD1786524.1"/>
    <property type="molecule type" value="Genomic_DNA"/>
</dbReference>